<feature type="compositionally biased region" description="Basic residues" evidence="1">
    <location>
        <begin position="27"/>
        <end position="36"/>
    </location>
</feature>
<evidence type="ECO:0000256" key="1">
    <source>
        <dbReference type="SAM" id="MobiDB-lite"/>
    </source>
</evidence>
<evidence type="ECO:0000313" key="3">
    <source>
        <dbReference type="Proteomes" id="UP000439903"/>
    </source>
</evidence>
<proteinExistence type="predicted"/>
<keyword evidence="3" id="KW-1185">Reference proteome</keyword>
<dbReference type="EMBL" id="WTPW01000355">
    <property type="protein sequence ID" value="KAF0520279.1"/>
    <property type="molecule type" value="Genomic_DNA"/>
</dbReference>
<organism evidence="2 3">
    <name type="scientific">Gigaspora margarita</name>
    <dbReference type="NCBI Taxonomy" id="4874"/>
    <lineage>
        <taxon>Eukaryota</taxon>
        <taxon>Fungi</taxon>
        <taxon>Fungi incertae sedis</taxon>
        <taxon>Mucoromycota</taxon>
        <taxon>Glomeromycotina</taxon>
        <taxon>Glomeromycetes</taxon>
        <taxon>Diversisporales</taxon>
        <taxon>Gigasporaceae</taxon>
        <taxon>Gigaspora</taxon>
    </lineage>
</organism>
<dbReference type="AlphaFoldDB" id="A0A8H4APB7"/>
<evidence type="ECO:0000313" key="2">
    <source>
        <dbReference type="EMBL" id="KAF0520279.1"/>
    </source>
</evidence>
<sequence>MHPNSQTMQYFSPQHQHPQPSQYLKTPTKRRERPLKKPRYILNIPLSFSKSGILAHPLQIPRSRHHTTQLKQISSVITTIQYNHIRQQQLFKQCPNSTRSDHKLIKNLFLITKYHVFSKIDVSSTEARVM</sequence>
<feature type="compositionally biased region" description="Low complexity" evidence="1">
    <location>
        <begin position="12"/>
        <end position="22"/>
    </location>
</feature>
<name>A0A8H4APB7_GIGMA</name>
<protein>
    <submittedName>
        <fullName evidence="2">Uncharacterized protein</fullName>
    </submittedName>
</protein>
<feature type="compositionally biased region" description="Polar residues" evidence="1">
    <location>
        <begin position="1"/>
        <end position="11"/>
    </location>
</feature>
<dbReference type="Proteomes" id="UP000439903">
    <property type="component" value="Unassembled WGS sequence"/>
</dbReference>
<accession>A0A8H4APB7</accession>
<reference evidence="2 3" key="1">
    <citation type="journal article" date="2019" name="Environ. Microbiol.">
        <title>At the nexus of three kingdoms: the genome of the mycorrhizal fungus Gigaspora margarita provides insights into plant, endobacterial and fungal interactions.</title>
        <authorList>
            <person name="Venice F."/>
            <person name="Ghignone S."/>
            <person name="Salvioli di Fossalunga A."/>
            <person name="Amselem J."/>
            <person name="Novero M."/>
            <person name="Xianan X."/>
            <person name="Sedzielewska Toro K."/>
            <person name="Morin E."/>
            <person name="Lipzen A."/>
            <person name="Grigoriev I.V."/>
            <person name="Henrissat B."/>
            <person name="Martin F.M."/>
            <person name="Bonfante P."/>
        </authorList>
    </citation>
    <scope>NUCLEOTIDE SEQUENCE [LARGE SCALE GENOMIC DNA]</scope>
    <source>
        <strain evidence="2 3">BEG34</strain>
    </source>
</reference>
<gene>
    <name evidence="2" type="ORF">F8M41_016408</name>
</gene>
<comment type="caution">
    <text evidence="2">The sequence shown here is derived from an EMBL/GenBank/DDBJ whole genome shotgun (WGS) entry which is preliminary data.</text>
</comment>
<feature type="region of interest" description="Disordered" evidence="1">
    <location>
        <begin position="1"/>
        <end position="36"/>
    </location>
</feature>